<dbReference type="Pfam" id="PF06283">
    <property type="entry name" value="ThuA"/>
    <property type="match status" value="1"/>
</dbReference>
<dbReference type="InterPro" id="IPR029010">
    <property type="entry name" value="ThuA-like"/>
</dbReference>
<dbReference type="eggNOG" id="COG3828">
    <property type="taxonomic scope" value="Bacteria"/>
</dbReference>
<evidence type="ECO:0000313" key="3">
    <source>
        <dbReference type="Proteomes" id="UP000005387"/>
    </source>
</evidence>
<feature type="domain" description="ThuA-like" evidence="1">
    <location>
        <begin position="47"/>
        <end position="235"/>
    </location>
</feature>
<sequence length="238" mass="25863">MSRENKERSNTASSRRVILFGDYTSAPYHPLQGMDKEVINLLGDAYRVDPCEDSVVLIAGLSNQVDVLISYADRWTSTLTEGQVDGMLAFVQGGGGLVSLHCGISLANHERLLPLFGAKFVGHPEFQPLSFSVAAGVGGASHADGRDVQPVDQSLAASLEPFVLAEEPYQYAFADAPNGDRTVLLDYEYEGELYPAVWTQTYGQGRVINVMPGHTVESLQHPAVQKLLIAAVEWAARR</sequence>
<dbReference type="AlphaFoldDB" id="E0I7L8"/>
<dbReference type="PANTHER" id="PTHR40469:SF2">
    <property type="entry name" value="GALACTOSE-BINDING DOMAIN-LIKE SUPERFAMILY PROTEIN"/>
    <property type="match status" value="1"/>
</dbReference>
<reference evidence="2 3" key="1">
    <citation type="submission" date="2010-07" db="EMBL/GenBank/DDBJ databases">
        <title>The draft genome of Paenibacillus curdlanolyticus YK9.</title>
        <authorList>
            <consortium name="US DOE Joint Genome Institute (JGI-PGF)"/>
            <person name="Lucas S."/>
            <person name="Copeland A."/>
            <person name="Lapidus A."/>
            <person name="Cheng J.-F."/>
            <person name="Bruce D."/>
            <person name="Goodwin L."/>
            <person name="Pitluck S."/>
            <person name="Land M.L."/>
            <person name="Hauser L."/>
            <person name="Chang Y.-J."/>
            <person name="Jeffries C."/>
            <person name="Anderson I.J."/>
            <person name="Johnson E."/>
            <person name="Loganathan U."/>
            <person name="Mulhopadhyay B."/>
            <person name="Kyrpides N."/>
            <person name="Woyke T.J."/>
        </authorList>
    </citation>
    <scope>NUCLEOTIDE SEQUENCE [LARGE SCALE GENOMIC DNA]</scope>
    <source>
        <strain evidence="2 3">YK9</strain>
    </source>
</reference>
<name>E0I7L8_9BACL</name>
<gene>
    <name evidence="2" type="ORF">PaecuDRAFT_1619</name>
</gene>
<dbReference type="SUPFAM" id="SSF52317">
    <property type="entry name" value="Class I glutamine amidotransferase-like"/>
    <property type="match status" value="1"/>
</dbReference>
<evidence type="ECO:0000313" key="2">
    <source>
        <dbReference type="EMBL" id="EFM11173.1"/>
    </source>
</evidence>
<evidence type="ECO:0000259" key="1">
    <source>
        <dbReference type="Pfam" id="PF06283"/>
    </source>
</evidence>
<proteinExistence type="predicted"/>
<dbReference type="Gene3D" id="3.40.50.880">
    <property type="match status" value="1"/>
</dbReference>
<dbReference type="PANTHER" id="PTHR40469">
    <property type="entry name" value="SECRETED GLYCOSYL HYDROLASE"/>
    <property type="match status" value="1"/>
</dbReference>
<dbReference type="InterPro" id="IPR029062">
    <property type="entry name" value="Class_I_gatase-like"/>
</dbReference>
<dbReference type="STRING" id="717606.PaecuDRAFT_1619"/>
<accession>E0I7L8</accession>
<dbReference type="RefSeq" id="WP_006037630.1">
    <property type="nucleotide sequence ID" value="NZ_AEDD01000004.1"/>
</dbReference>
<dbReference type="OrthoDB" id="9816308at2"/>
<keyword evidence="3" id="KW-1185">Reference proteome</keyword>
<organism evidence="2 3">
    <name type="scientific">Paenibacillus curdlanolyticus YK9</name>
    <dbReference type="NCBI Taxonomy" id="717606"/>
    <lineage>
        <taxon>Bacteria</taxon>
        <taxon>Bacillati</taxon>
        <taxon>Bacillota</taxon>
        <taxon>Bacilli</taxon>
        <taxon>Bacillales</taxon>
        <taxon>Paenibacillaceae</taxon>
        <taxon>Paenibacillus</taxon>
    </lineage>
</organism>
<protein>
    <recommendedName>
        <fullName evidence="1">ThuA-like domain-containing protein</fullName>
    </recommendedName>
</protein>
<dbReference type="Proteomes" id="UP000005387">
    <property type="component" value="Unassembled WGS sequence"/>
</dbReference>
<dbReference type="EMBL" id="AEDD01000004">
    <property type="protein sequence ID" value="EFM11173.1"/>
    <property type="molecule type" value="Genomic_DNA"/>
</dbReference>